<accession>A0ABR8MVN4</accession>
<feature type="region of interest" description="Disordered" evidence="1">
    <location>
        <begin position="32"/>
        <end position="71"/>
    </location>
</feature>
<evidence type="ECO:0000313" key="3">
    <source>
        <dbReference type="EMBL" id="MBD3919645.1"/>
    </source>
</evidence>
<proteinExistence type="predicted"/>
<dbReference type="PROSITE" id="PS51257">
    <property type="entry name" value="PROKAR_LIPOPROTEIN"/>
    <property type="match status" value="1"/>
</dbReference>
<evidence type="ECO:0000256" key="1">
    <source>
        <dbReference type="SAM" id="MobiDB-lite"/>
    </source>
</evidence>
<dbReference type="RefSeq" id="WP_191203946.1">
    <property type="nucleotide sequence ID" value="NZ_JACXZA010000003.1"/>
</dbReference>
<keyword evidence="4" id="KW-1185">Reference proteome</keyword>
<dbReference type="EMBL" id="JACXZA010000003">
    <property type="protein sequence ID" value="MBD3919645.1"/>
    <property type="molecule type" value="Genomic_DNA"/>
</dbReference>
<reference evidence="3 4" key="1">
    <citation type="submission" date="2020-09" db="EMBL/GenBank/DDBJ databases">
        <title>Paenibacillus sp. strain PR3 16S rRNA gene Genome sequencing and assembly.</title>
        <authorList>
            <person name="Kim J."/>
        </authorList>
    </citation>
    <scope>NUCLEOTIDE SEQUENCE [LARGE SCALE GENOMIC DNA]</scope>
    <source>
        <strain evidence="3 4">PR3</strain>
    </source>
</reference>
<evidence type="ECO:0000256" key="2">
    <source>
        <dbReference type="SAM" id="SignalP"/>
    </source>
</evidence>
<name>A0ABR8MVN4_9BACL</name>
<organism evidence="3 4">
    <name type="scientific">Paenibacillus terricola</name>
    <dbReference type="NCBI Taxonomy" id="2763503"/>
    <lineage>
        <taxon>Bacteria</taxon>
        <taxon>Bacillati</taxon>
        <taxon>Bacillota</taxon>
        <taxon>Bacilli</taxon>
        <taxon>Bacillales</taxon>
        <taxon>Paenibacillaceae</taxon>
        <taxon>Paenibacillus</taxon>
    </lineage>
</organism>
<evidence type="ECO:0000313" key="4">
    <source>
        <dbReference type="Proteomes" id="UP000609346"/>
    </source>
</evidence>
<dbReference type="Proteomes" id="UP000609346">
    <property type="component" value="Unassembled WGS sequence"/>
</dbReference>
<feature type="signal peptide" evidence="2">
    <location>
        <begin position="1"/>
        <end position="31"/>
    </location>
</feature>
<comment type="caution">
    <text evidence="3">The sequence shown here is derived from an EMBL/GenBank/DDBJ whole genome shotgun (WGS) entry which is preliminary data.</text>
</comment>
<sequence length="277" mass="31141">MQVSSYRKRYSFLIASCMAVSLLLSSCGVKNETSKTQDMKPQTEQVDSSTGSSDSSTVKDSTAPGDPESKVIASIPERNIYMYGLDNGVELRVGDLVQQYDWIYNTPRGIEPRLAVKDYDGDGHNELAVILYVGSGTGVSLEELHMIEMEEDPKLQDRQFMENDYLDQVNPAISFKPIKEAEELIAEVKVGSKKTEVIMKKYYDHDEFGAVRKQLGIRDVVGFSFDDNNDIKARFGVPFLFEKIASPQYFGDLNADVSYHDGQFTLSNFEFIAEENL</sequence>
<keyword evidence="2" id="KW-0732">Signal</keyword>
<protein>
    <recommendedName>
        <fullName evidence="5">Lipoprotein</fullName>
    </recommendedName>
</protein>
<gene>
    <name evidence="3" type="ORF">H8B09_12850</name>
</gene>
<feature type="compositionally biased region" description="Low complexity" evidence="1">
    <location>
        <begin position="47"/>
        <end position="62"/>
    </location>
</feature>
<feature type="chain" id="PRO_5047249247" description="Lipoprotein" evidence="2">
    <location>
        <begin position="32"/>
        <end position="277"/>
    </location>
</feature>
<evidence type="ECO:0008006" key="5">
    <source>
        <dbReference type="Google" id="ProtNLM"/>
    </source>
</evidence>